<accession>A0A0F9T0I9</accession>
<name>A0A0F9T0I9_9ZZZZ</name>
<proteinExistence type="predicted"/>
<organism evidence="1">
    <name type="scientific">marine sediment metagenome</name>
    <dbReference type="NCBI Taxonomy" id="412755"/>
    <lineage>
        <taxon>unclassified sequences</taxon>
        <taxon>metagenomes</taxon>
        <taxon>ecological metagenomes</taxon>
    </lineage>
</organism>
<protein>
    <submittedName>
        <fullName evidence="1">Uncharacterized protein</fullName>
    </submittedName>
</protein>
<dbReference type="AlphaFoldDB" id="A0A0F9T0I9"/>
<reference evidence="1" key="1">
    <citation type="journal article" date="2015" name="Nature">
        <title>Complex archaea that bridge the gap between prokaryotes and eukaryotes.</title>
        <authorList>
            <person name="Spang A."/>
            <person name="Saw J.H."/>
            <person name="Jorgensen S.L."/>
            <person name="Zaremba-Niedzwiedzka K."/>
            <person name="Martijn J."/>
            <person name="Lind A.E."/>
            <person name="van Eijk R."/>
            <person name="Schleper C."/>
            <person name="Guy L."/>
            <person name="Ettema T.J."/>
        </authorList>
    </citation>
    <scope>NUCLEOTIDE SEQUENCE</scope>
</reference>
<evidence type="ECO:0000313" key="1">
    <source>
        <dbReference type="EMBL" id="KKN42626.1"/>
    </source>
</evidence>
<comment type="caution">
    <text evidence="1">The sequence shown here is derived from an EMBL/GenBank/DDBJ whole genome shotgun (WGS) entry which is preliminary data.</text>
</comment>
<sequence length="313" mass="33937">MNASALIIIGLLFCLCSHFVGAQVKIGENLQEIDGASILELESKNRAFVLTRVSQAEMNAIVPLNGALVYNTDNQCVYMFNGAVWKSLCNAGINVTKSAVEPQINQEGDIWIDSSQNAMKIWNGSAFVAIHRNFKTGTGIPSSLNNTDAIAGDIYVDSENGNLYTFNGLNWLPQLTSTQATNGLTKNSTNTVELGGSLIRPTTITSTQSNTLAIQGLETITNSSNMVVTVDSISGILKRSSPSSLVQKEESIKIANTGQDLFTTPIEISETSKIDVYRNGIKVDFTVFDATTIQLNIGTTCFLNDEIRIIQFY</sequence>
<dbReference type="EMBL" id="LAZR01001568">
    <property type="protein sequence ID" value="KKN42626.1"/>
    <property type="molecule type" value="Genomic_DNA"/>
</dbReference>
<gene>
    <name evidence="1" type="ORF">LCGC14_0711430</name>
</gene>